<evidence type="ECO:0000256" key="2">
    <source>
        <dbReference type="ARBA" id="ARBA00002204"/>
    </source>
</evidence>
<evidence type="ECO:0000256" key="9">
    <source>
        <dbReference type="ARBA" id="ARBA00023079"/>
    </source>
</evidence>
<comment type="pathway">
    <text evidence="11">Amino-acid degradation; L-tryptophan degradation via kynurenine pathway; L-kynurenine from L-tryptophan: step 2/2.</text>
</comment>
<dbReference type="PANTHER" id="PTHR31118:SF32">
    <property type="entry name" value="KYNURENINE FORMAMIDASE"/>
    <property type="match status" value="1"/>
</dbReference>
<dbReference type="GO" id="GO:0004061">
    <property type="term" value="F:arylformamidase activity"/>
    <property type="evidence" value="ECO:0007669"/>
    <property type="project" value="UniProtKB-EC"/>
</dbReference>
<protein>
    <recommendedName>
        <fullName evidence="5">Kynurenine formamidase</fullName>
        <ecNumber evidence="4">3.5.1.9</ecNumber>
    </recommendedName>
</protein>
<dbReference type="PANTHER" id="PTHR31118">
    <property type="entry name" value="CYCLASE-LIKE PROTEIN 2"/>
    <property type="match status" value="1"/>
</dbReference>
<keyword evidence="7" id="KW-0378">Hydrolase</keyword>
<dbReference type="GO" id="GO:0046872">
    <property type="term" value="F:metal ion binding"/>
    <property type="evidence" value="ECO:0007669"/>
    <property type="project" value="UniProtKB-KW"/>
</dbReference>
<evidence type="ECO:0000313" key="12">
    <source>
        <dbReference type="EMBL" id="ASE33189.1"/>
    </source>
</evidence>
<keyword evidence="9" id="KW-0823">Tryptophan catabolism</keyword>
<accession>A0AAI8DF41</accession>
<evidence type="ECO:0000256" key="1">
    <source>
        <dbReference type="ARBA" id="ARBA00001947"/>
    </source>
</evidence>
<dbReference type="FunFam" id="3.50.30.50:FF:000001">
    <property type="entry name" value="Kynurenine formamidase"/>
    <property type="match status" value="1"/>
</dbReference>
<dbReference type="KEGG" id="sscu:CEP64_00815"/>
<organism evidence="12 13">
    <name type="scientific">Mammaliicoccus sciuri</name>
    <name type="common">Staphylococcus sciuri</name>
    <dbReference type="NCBI Taxonomy" id="1296"/>
    <lineage>
        <taxon>Bacteria</taxon>
        <taxon>Bacillati</taxon>
        <taxon>Bacillota</taxon>
        <taxon>Bacilli</taxon>
        <taxon>Bacillales</taxon>
        <taxon>Staphylococcaceae</taxon>
        <taxon>Mammaliicoccus</taxon>
    </lineage>
</organism>
<dbReference type="AlphaFoldDB" id="A0AAI8DF41"/>
<proteinExistence type="predicted"/>
<comment type="catalytic activity">
    <reaction evidence="10">
        <text>N-formyl-L-kynurenine + H2O = L-kynurenine + formate + H(+)</text>
        <dbReference type="Rhea" id="RHEA:13009"/>
        <dbReference type="ChEBI" id="CHEBI:15377"/>
        <dbReference type="ChEBI" id="CHEBI:15378"/>
        <dbReference type="ChEBI" id="CHEBI:15740"/>
        <dbReference type="ChEBI" id="CHEBI:57959"/>
        <dbReference type="ChEBI" id="CHEBI:58629"/>
        <dbReference type="EC" id="3.5.1.9"/>
    </reaction>
</comment>
<keyword evidence="6" id="KW-0479">Metal-binding</keyword>
<evidence type="ECO:0000256" key="3">
    <source>
        <dbReference type="ARBA" id="ARBA00011738"/>
    </source>
</evidence>
<sequence>MWIDITQQLTNNIAHWPGDEPFHFKLSATKEETGSVNIGSISTSTHIGTHMDAPYHFDEEGIKVHEIDVNRLIGDATLIEIMDETLITQEILKQFEIKGTIIMIKTKSEAHSEVFPESVPVLTEDAIQYLSSIGIKVFGIDVPSVDDIDSKTLDNHHAFNQYDIINIENLLLENVSEGYYNFIGLPLKIVGADGSPIRAVISKKGE</sequence>
<evidence type="ECO:0000256" key="10">
    <source>
        <dbReference type="ARBA" id="ARBA00048496"/>
    </source>
</evidence>
<gene>
    <name evidence="12" type="ORF">CEP64_00815</name>
</gene>
<comment type="function">
    <text evidence="2">Catalyzes the hydrolysis of N-formyl-L-kynurenine to L-kynurenine, the second step in the kynurenine pathway of tryptophan degradation.</text>
</comment>
<evidence type="ECO:0000313" key="13">
    <source>
        <dbReference type="Proteomes" id="UP000197058"/>
    </source>
</evidence>
<comment type="subunit">
    <text evidence="3">Homodimer.</text>
</comment>
<reference evidence="13" key="1">
    <citation type="submission" date="2017-06" db="EMBL/GenBank/DDBJ databases">
        <title>FDA dAtabase for Regulatory Grade micrObial Sequences (FDA-ARGOS): Supporting development and validation of Infectious Disease Dx tests.</title>
        <authorList>
            <person name="Goldberg B."/>
            <person name="Campos J."/>
            <person name="Tallon L."/>
            <person name="Sadzewicz L."/>
            <person name="Sengamalay N."/>
            <person name="Ott S."/>
            <person name="Godinez A."/>
            <person name="Nagaraj S."/>
            <person name="Vavikolanu K."/>
            <person name="Nadendla S."/>
            <person name="George J."/>
            <person name="Geyer C."/>
            <person name="Sichtig H."/>
        </authorList>
    </citation>
    <scope>NUCLEOTIDE SEQUENCE [LARGE SCALE GENOMIC DNA]</scope>
    <source>
        <strain evidence="13">FDAARGOS_285</strain>
    </source>
</reference>
<dbReference type="Proteomes" id="UP000197058">
    <property type="component" value="Chromosome"/>
</dbReference>
<name>A0AAI8DF41_MAMSC</name>
<evidence type="ECO:0000256" key="5">
    <source>
        <dbReference type="ARBA" id="ARBA00014889"/>
    </source>
</evidence>
<dbReference type="Gene3D" id="3.50.30.50">
    <property type="entry name" value="Putative cyclase"/>
    <property type="match status" value="1"/>
</dbReference>
<dbReference type="Pfam" id="PF04199">
    <property type="entry name" value="Cyclase"/>
    <property type="match status" value="1"/>
</dbReference>
<dbReference type="EC" id="3.5.1.9" evidence="4"/>
<dbReference type="RefSeq" id="WP_084755896.1">
    <property type="nucleotide sequence ID" value="NZ_CP022046.2"/>
</dbReference>
<dbReference type="InterPro" id="IPR037175">
    <property type="entry name" value="KFase_sf"/>
</dbReference>
<evidence type="ECO:0000256" key="4">
    <source>
        <dbReference type="ARBA" id="ARBA00012930"/>
    </source>
</evidence>
<comment type="cofactor">
    <cofactor evidence="1">
        <name>Zn(2+)</name>
        <dbReference type="ChEBI" id="CHEBI:29105"/>
    </cofactor>
</comment>
<evidence type="ECO:0000256" key="7">
    <source>
        <dbReference type="ARBA" id="ARBA00022801"/>
    </source>
</evidence>
<dbReference type="SUPFAM" id="SSF102198">
    <property type="entry name" value="Putative cyclase"/>
    <property type="match status" value="1"/>
</dbReference>
<dbReference type="InterPro" id="IPR007325">
    <property type="entry name" value="KFase/CYL"/>
</dbReference>
<dbReference type="GO" id="GO:0019441">
    <property type="term" value="P:L-tryptophan catabolic process to kynurenine"/>
    <property type="evidence" value="ECO:0007669"/>
    <property type="project" value="InterPro"/>
</dbReference>
<evidence type="ECO:0000256" key="11">
    <source>
        <dbReference type="ARBA" id="ARBA00060547"/>
    </source>
</evidence>
<evidence type="ECO:0000256" key="6">
    <source>
        <dbReference type="ARBA" id="ARBA00022723"/>
    </source>
</evidence>
<keyword evidence="8" id="KW-0862">Zinc</keyword>
<dbReference type="EMBL" id="CP022046">
    <property type="protein sequence ID" value="ASE33189.1"/>
    <property type="molecule type" value="Genomic_DNA"/>
</dbReference>
<evidence type="ECO:0000256" key="8">
    <source>
        <dbReference type="ARBA" id="ARBA00022833"/>
    </source>
</evidence>